<dbReference type="EMBL" id="MVBN01000004">
    <property type="protein sequence ID" value="OOK75052.1"/>
    <property type="molecule type" value="Genomic_DNA"/>
</dbReference>
<name>A0A1V3X7C9_MYCKA</name>
<evidence type="ECO:0000313" key="2">
    <source>
        <dbReference type="Proteomes" id="UP000188532"/>
    </source>
</evidence>
<protein>
    <submittedName>
        <fullName evidence="1">Uncharacterized protein</fullName>
    </submittedName>
</protein>
<accession>A0A1V3X7C9</accession>
<organism evidence="1 2">
    <name type="scientific">Mycobacterium kansasii</name>
    <dbReference type="NCBI Taxonomy" id="1768"/>
    <lineage>
        <taxon>Bacteria</taxon>
        <taxon>Bacillati</taxon>
        <taxon>Actinomycetota</taxon>
        <taxon>Actinomycetes</taxon>
        <taxon>Mycobacteriales</taxon>
        <taxon>Mycobacteriaceae</taxon>
        <taxon>Mycobacterium</taxon>
    </lineage>
</organism>
<proteinExistence type="predicted"/>
<dbReference type="Proteomes" id="UP000188532">
    <property type="component" value="Unassembled WGS sequence"/>
</dbReference>
<evidence type="ECO:0000313" key="1">
    <source>
        <dbReference type="EMBL" id="OOK75052.1"/>
    </source>
</evidence>
<sequence length="195" mass="20701">MVGQPEFDGSLSGNSGAGQRVFLGQHQADVQRPGQRTTICGHQSHLHMRVGKVGVFGDVDDVTQGDQAAAQPDGRAVDRCHHRHSAACHTQHDVAPVRNGLGAQIGVVGQLGQIREIAACRERPAGAGEHRSAGSAIVAQSRPQLRQPDMQIVVDGVEGIGAVQGDDAQRPVGTNVDFCWHVVHFKPLIPGFAKR</sequence>
<dbReference type="AlphaFoldDB" id="A0A1V3X7C9"/>
<comment type="caution">
    <text evidence="1">The sequence shown here is derived from an EMBL/GenBank/DDBJ whole genome shotgun (WGS) entry which is preliminary data.</text>
</comment>
<reference evidence="1 2" key="1">
    <citation type="submission" date="2017-02" db="EMBL/GenBank/DDBJ databases">
        <title>Complete genome sequences of Mycobacterium kansasii strains isolated from rhesus macaques.</title>
        <authorList>
            <person name="Panda A."/>
            <person name="Nagaraj S."/>
            <person name="Zhao X."/>
            <person name="Tettelin H."/>
            <person name="Detolla L.J."/>
        </authorList>
    </citation>
    <scope>NUCLEOTIDE SEQUENCE [LARGE SCALE GENOMIC DNA]</scope>
    <source>
        <strain evidence="1 2">11-3469</strain>
    </source>
</reference>
<gene>
    <name evidence="1" type="ORF">BZL29_4352</name>
</gene>